<keyword evidence="2" id="KW-1185">Reference proteome</keyword>
<name>A0ABR3F0C2_9AGAR</name>
<gene>
    <name evidence="1" type="ORF">V5O48_013340</name>
</gene>
<dbReference type="EMBL" id="JBAHYK010001289">
    <property type="protein sequence ID" value="KAL0568643.1"/>
    <property type="molecule type" value="Genomic_DNA"/>
</dbReference>
<accession>A0ABR3F0C2</accession>
<sequence>MKDICEFRDLQRETFEHSTIRKGWLINVGPEIVVESDFELQLCVEFQWQKVLRRTKIEGVFGRYTLSESLLSRPFSFALRPCYHDCDAWSATDLSALLIVLPHLPNIRTLELARVQLPFRHFFPAVVAMEELESLVLDNIISEFVAEDFIPPGSEPIFFCNLTLTIKGRHPYDQNDPTYQNVPITRMMCCNRVRSCRVNGNTLSLNCNAMRQESSDRRARFFSSFTYHAESFLLPAVHELHVDLLQESLFQPDLRIFAQYIRRLALATSRTLQTLRVESPVDVEETIEPEACSSLLNYSGPLSFVVGFLHPDAPLRSIDTTVAINNHSSAVNLLRGISPLPRVHDLSLNVNQCSKFDFVYLVGTLFPNIALLTIWYHNSGSLDKDDLKAIGKYVSASLVS</sequence>
<reference evidence="1 2" key="1">
    <citation type="submission" date="2024-02" db="EMBL/GenBank/DDBJ databases">
        <title>A draft genome for the cacao thread blight pathogen Marasmius crinis-equi.</title>
        <authorList>
            <person name="Cohen S.P."/>
            <person name="Baruah I.K."/>
            <person name="Amoako-Attah I."/>
            <person name="Bukari Y."/>
            <person name="Meinhardt L.W."/>
            <person name="Bailey B.A."/>
        </authorList>
    </citation>
    <scope>NUCLEOTIDE SEQUENCE [LARGE SCALE GENOMIC DNA]</scope>
    <source>
        <strain evidence="1 2">GH-76</strain>
    </source>
</reference>
<proteinExistence type="predicted"/>
<evidence type="ECO:0000313" key="1">
    <source>
        <dbReference type="EMBL" id="KAL0568643.1"/>
    </source>
</evidence>
<dbReference type="Proteomes" id="UP001465976">
    <property type="component" value="Unassembled WGS sequence"/>
</dbReference>
<comment type="caution">
    <text evidence="1">The sequence shown here is derived from an EMBL/GenBank/DDBJ whole genome shotgun (WGS) entry which is preliminary data.</text>
</comment>
<protein>
    <submittedName>
        <fullName evidence="1">Uncharacterized protein</fullName>
    </submittedName>
</protein>
<organism evidence="1 2">
    <name type="scientific">Marasmius crinis-equi</name>
    <dbReference type="NCBI Taxonomy" id="585013"/>
    <lineage>
        <taxon>Eukaryota</taxon>
        <taxon>Fungi</taxon>
        <taxon>Dikarya</taxon>
        <taxon>Basidiomycota</taxon>
        <taxon>Agaricomycotina</taxon>
        <taxon>Agaricomycetes</taxon>
        <taxon>Agaricomycetidae</taxon>
        <taxon>Agaricales</taxon>
        <taxon>Marasmiineae</taxon>
        <taxon>Marasmiaceae</taxon>
        <taxon>Marasmius</taxon>
    </lineage>
</organism>
<evidence type="ECO:0000313" key="2">
    <source>
        <dbReference type="Proteomes" id="UP001465976"/>
    </source>
</evidence>